<dbReference type="GeneID" id="114487924"/>
<reference evidence="3" key="1">
    <citation type="submission" date="2025-08" db="UniProtKB">
        <authorList>
            <consortium name="RefSeq"/>
        </authorList>
    </citation>
    <scope>IDENTIFICATION</scope>
    <source>
        <tissue evidence="3">Muscle</tissue>
    </source>
</reference>
<dbReference type="RefSeq" id="XP_054947228.1">
    <property type="nucleotide sequence ID" value="XM_055091253.1"/>
</dbReference>
<dbReference type="InterPro" id="IPR043593">
    <property type="entry name" value="ASAP"/>
</dbReference>
<gene>
    <name evidence="3" type="primary">LOC114487924</name>
</gene>
<dbReference type="AlphaFoldDB" id="A0A9W2X7B4"/>
<dbReference type="GO" id="GO:0060271">
    <property type="term" value="P:cilium assembly"/>
    <property type="evidence" value="ECO:0007669"/>
    <property type="project" value="TreeGrafter"/>
</dbReference>
<evidence type="ECO:0000256" key="1">
    <source>
        <dbReference type="SAM" id="MobiDB-lite"/>
    </source>
</evidence>
<dbReference type="PANTHER" id="PTHR45854">
    <property type="entry name" value="ASAP FAMILY MEMBER"/>
    <property type="match status" value="1"/>
</dbReference>
<organism evidence="2 3">
    <name type="scientific">Physeter macrocephalus</name>
    <name type="common">Sperm whale</name>
    <name type="synonym">Physeter catodon</name>
    <dbReference type="NCBI Taxonomy" id="9755"/>
    <lineage>
        <taxon>Eukaryota</taxon>
        <taxon>Metazoa</taxon>
        <taxon>Chordata</taxon>
        <taxon>Craniata</taxon>
        <taxon>Vertebrata</taxon>
        <taxon>Euteleostomi</taxon>
        <taxon>Mammalia</taxon>
        <taxon>Eutheria</taxon>
        <taxon>Laurasiatheria</taxon>
        <taxon>Artiodactyla</taxon>
        <taxon>Whippomorpha</taxon>
        <taxon>Cetacea</taxon>
        <taxon>Odontoceti</taxon>
        <taxon>Physeteridae</taxon>
        <taxon>Physeter</taxon>
    </lineage>
</organism>
<dbReference type="GO" id="GO:1903527">
    <property type="term" value="P:positive regulation of membrane tubulation"/>
    <property type="evidence" value="ECO:0007669"/>
    <property type="project" value="TreeGrafter"/>
</dbReference>
<sequence>MRSSASRLSSFSSRDSLWNRMPDQISVSEFIAETTEDYNSPTTSSFTTRLHNCRNTVTLLEEVPWHAYPDPHRGTIVGFPGGAVVKNPPAIARVHVEPWFEPRSRKIPHAAEQLSPRATTTEPVL</sequence>
<dbReference type="PANTHER" id="PTHR45854:SF2">
    <property type="entry name" value="ARF-GAP WITH SH3 DOMAIN, ANK REPEAT AND PH DOMAIN-CONTAINING PROTEIN 1"/>
    <property type="match status" value="1"/>
</dbReference>
<accession>A0A9W2X7B4</accession>
<dbReference type="Proteomes" id="UP000248484">
    <property type="component" value="Chromosome 15"/>
</dbReference>
<dbReference type="GO" id="GO:0002102">
    <property type="term" value="C:podosome"/>
    <property type="evidence" value="ECO:0007669"/>
    <property type="project" value="TreeGrafter"/>
</dbReference>
<feature type="compositionally biased region" description="Polar residues" evidence="1">
    <location>
        <begin position="116"/>
        <end position="125"/>
    </location>
</feature>
<proteinExistence type="predicted"/>
<dbReference type="GO" id="GO:0005096">
    <property type="term" value="F:GTPase activator activity"/>
    <property type="evidence" value="ECO:0007669"/>
    <property type="project" value="InterPro"/>
</dbReference>
<protein>
    <submittedName>
        <fullName evidence="3">Uncharacterized protein isoform X2</fullName>
    </submittedName>
</protein>
<evidence type="ECO:0000313" key="3">
    <source>
        <dbReference type="RefSeq" id="XP_054947228.1"/>
    </source>
</evidence>
<name>A0A9W2X7B4_PHYMC</name>
<feature type="region of interest" description="Disordered" evidence="1">
    <location>
        <begin position="105"/>
        <end position="125"/>
    </location>
</feature>
<evidence type="ECO:0000313" key="2">
    <source>
        <dbReference type="Proteomes" id="UP000248484"/>
    </source>
</evidence>
<keyword evidence="2" id="KW-1185">Reference proteome</keyword>